<name>A0A378NUM1_9FIRM</name>
<organism evidence="1 2">
    <name type="scientific">Megamonas hypermegale</name>
    <dbReference type="NCBI Taxonomy" id="158847"/>
    <lineage>
        <taxon>Bacteria</taxon>
        <taxon>Bacillati</taxon>
        <taxon>Bacillota</taxon>
        <taxon>Negativicutes</taxon>
        <taxon>Selenomonadales</taxon>
        <taxon>Selenomonadaceae</taxon>
        <taxon>Megamonas</taxon>
    </lineage>
</organism>
<proteinExistence type="predicted"/>
<gene>
    <name evidence="1" type="ORF">NCTC10571_01722</name>
</gene>
<dbReference type="Proteomes" id="UP000255234">
    <property type="component" value="Unassembled WGS sequence"/>
</dbReference>
<dbReference type="Pfam" id="PF19991">
    <property type="entry name" value="HMA_2"/>
    <property type="match status" value="1"/>
</dbReference>
<evidence type="ECO:0000313" key="1">
    <source>
        <dbReference type="EMBL" id="STY71566.1"/>
    </source>
</evidence>
<sequence>MSYASGMAIGLTIGQQLLKFFSKDGGNNKTFSFSELHQGLNTINEEIKAQSFRLAHAIKGRRRYYIDALKQNEKLAKVLSLKLKELPYIKEVTTNINTGSLLIIYSCVENIIDDIFAQLKNKVFAFKHKVTQMSNQATTMASDTILMVVKEINEWVKKKTNNVIDLRVLVSSFFALRGIRKILTMGQRPNGPQMLWWAFSILRGIGK</sequence>
<dbReference type="AlphaFoldDB" id="A0A378NUM1"/>
<accession>A0A378NUM1</accession>
<evidence type="ECO:0000313" key="2">
    <source>
        <dbReference type="Proteomes" id="UP000255234"/>
    </source>
</evidence>
<dbReference type="RefSeq" id="WP_115151863.1">
    <property type="nucleotide sequence ID" value="NZ_UGPP01000001.1"/>
</dbReference>
<reference evidence="1 2" key="1">
    <citation type="submission" date="2018-06" db="EMBL/GenBank/DDBJ databases">
        <authorList>
            <consortium name="Pathogen Informatics"/>
            <person name="Doyle S."/>
        </authorList>
    </citation>
    <scope>NUCLEOTIDE SEQUENCE [LARGE SCALE GENOMIC DNA]</scope>
    <source>
        <strain evidence="1 2">NCTC10571</strain>
    </source>
</reference>
<protein>
    <submittedName>
        <fullName evidence="1">Uncharacterized protein</fullName>
    </submittedName>
</protein>
<dbReference type="EMBL" id="UGPP01000001">
    <property type="protein sequence ID" value="STY71566.1"/>
    <property type="molecule type" value="Genomic_DNA"/>
</dbReference>